<feature type="non-terminal residue" evidence="2">
    <location>
        <position position="1"/>
    </location>
</feature>
<feature type="compositionally biased region" description="Basic and acidic residues" evidence="1">
    <location>
        <begin position="48"/>
        <end position="58"/>
    </location>
</feature>
<protein>
    <submittedName>
        <fullName evidence="2">Abortive infection protein</fullName>
    </submittedName>
</protein>
<dbReference type="AlphaFoldDB" id="A0A6J4H9U8"/>
<accession>A0A6J4H9U8</accession>
<feature type="non-terminal residue" evidence="2">
    <location>
        <position position="260"/>
    </location>
</feature>
<feature type="compositionally biased region" description="Basic and acidic residues" evidence="1">
    <location>
        <begin position="17"/>
        <end position="28"/>
    </location>
</feature>
<proteinExistence type="predicted"/>
<dbReference type="EMBL" id="CADCTE010000028">
    <property type="protein sequence ID" value="CAA9217776.1"/>
    <property type="molecule type" value="Genomic_DNA"/>
</dbReference>
<feature type="compositionally biased region" description="Basic residues" evidence="1">
    <location>
        <begin position="128"/>
        <end position="143"/>
    </location>
</feature>
<sequence length="260" mass="27840">AFSLTHRPPACTAGAAADHRGNPDRDGTLPRTVGGVRGGAAAGQGDLRSARRPDHHAEPGAQRPAVLRPGVPAARDLLRPRAGRPGPVPAERRRSFGLPADRLHLRTPRPGFRPRARPGRGHGGGNPRRLRRRARPRHHHRHCPGGPRRLLVDGARARAVGPAPRGARGGPRRRVPVRAAAPAGLVRPGGAHHQCAAARQLPPLPGHRAVRRQCDPGPGLRLCLPAHRPGDAAGHRPCGTRHHRLRRLCAPRPGDRHRGL</sequence>
<name>A0A6J4H9U8_9MICC</name>
<evidence type="ECO:0000256" key="1">
    <source>
        <dbReference type="SAM" id="MobiDB-lite"/>
    </source>
</evidence>
<feature type="region of interest" description="Disordered" evidence="1">
    <location>
        <begin position="1"/>
        <end position="149"/>
    </location>
</feature>
<reference evidence="2" key="1">
    <citation type="submission" date="2020-02" db="EMBL/GenBank/DDBJ databases">
        <authorList>
            <person name="Meier V. D."/>
        </authorList>
    </citation>
    <scope>NUCLEOTIDE SEQUENCE</scope>
    <source>
        <strain evidence="2">AVDCRST_MAG83</strain>
    </source>
</reference>
<evidence type="ECO:0000313" key="2">
    <source>
        <dbReference type="EMBL" id="CAA9217776.1"/>
    </source>
</evidence>
<organism evidence="2">
    <name type="scientific">uncultured Arthrobacter sp</name>
    <dbReference type="NCBI Taxonomy" id="114050"/>
    <lineage>
        <taxon>Bacteria</taxon>
        <taxon>Bacillati</taxon>
        <taxon>Actinomycetota</taxon>
        <taxon>Actinomycetes</taxon>
        <taxon>Micrococcales</taxon>
        <taxon>Micrococcaceae</taxon>
        <taxon>Arthrobacter</taxon>
        <taxon>environmental samples</taxon>
    </lineage>
</organism>
<gene>
    <name evidence="2" type="ORF">AVDCRST_MAG83-369</name>
</gene>